<name>A0ABP0LRG9_9DINO</name>
<accession>A0ABP0LRG9</accession>
<dbReference type="Proteomes" id="UP001642464">
    <property type="component" value="Unassembled WGS sequence"/>
</dbReference>
<sequence length="127" mass="15140">MRMWMWMWHHNCRMRMRRMWLRGQLCLHRSNVLCHAPYEEYQQQCSSEFVPVQLVLLLHRPERTEDQHRPEAGPQGLFPDLRERAHEGLSEAQLQHRRFHGLCAPDGQGLLHPLGGWKRHQSPHPSG</sequence>
<feature type="signal peptide" evidence="1">
    <location>
        <begin position="1"/>
        <end position="18"/>
    </location>
</feature>
<dbReference type="EMBL" id="CAXAMM010017518">
    <property type="protein sequence ID" value="CAK9041313.1"/>
    <property type="molecule type" value="Genomic_DNA"/>
</dbReference>
<keyword evidence="3" id="KW-1185">Reference proteome</keyword>
<proteinExistence type="predicted"/>
<evidence type="ECO:0000313" key="3">
    <source>
        <dbReference type="Proteomes" id="UP001642464"/>
    </source>
</evidence>
<protein>
    <recommendedName>
        <fullName evidence="4">Secreted protein</fullName>
    </recommendedName>
</protein>
<evidence type="ECO:0000256" key="1">
    <source>
        <dbReference type="SAM" id="SignalP"/>
    </source>
</evidence>
<comment type="caution">
    <text evidence="2">The sequence shown here is derived from an EMBL/GenBank/DDBJ whole genome shotgun (WGS) entry which is preliminary data.</text>
</comment>
<keyword evidence="1" id="KW-0732">Signal</keyword>
<gene>
    <name evidence="2" type="ORF">SCF082_LOCUS23884</name>
</gene>
<organism evidence="2 3">
    <name type="scientific">Durusdinium trenchii</name>
    <dbReference type="NCBI Taxonomy" id="1381693"/>
    <lineage>
        <taxon>Eukaryota</taxon>
        <taxon>Sar</taxon>
        <taxon>Alveolata</taxon>
        <taxon>Dinophyceae</taxon>
        <taxon>Suessiales</taxon>
        <taxon>Symbiodiniaceae</taxon>
        <taxon>Durusdinium</taxon>
    </lineage>
</organism>
<reference evidence="2 3" key="1">
    <citation type="submission" date="2024-02" db="EMBL/GenBank/DDBJ databases">
        <authorList>
            <person name="Chen Y."/>
            <person name="Shah S."/>
            <person name="Dougan E. K."/>
            <person name="Thang M."/>
            <person name="Chan C."/>
        </authorList>
    </citation>
    <scope>NUCLEOTIDE SEQUENCE [LARGE SCALE GENOMIC DNA]</scope>
</reference>
<feature type="chain" id="PRO_5046924944" description="Secreted protein" evidence="1">
    <location>
        <begin position="19"/>
        <end position="127"/>
    </location>
</feature>
<evidence type="ECO:0000313" key="2">
    <source>
        <dbReference type="EMBL" id="CAK9041313.1"/>
    </source>
</evidence>
<evidence type="ECO:0008006" key="4">
    <source>
        <dbReference type="Google" id="ProtNLM"/>
    </source>
</evidence>
<feature type="non-terminal residue" evidence="2">
    <location>
        <position position="127"/>
    </location>
</feature>